<evidence type="ECO:0000259" key="1">
    <source>
        <dbReference type="Pfam" id="PF03478"/>
    </source>
</evidence>
<keyword evidence="3" id="KW-1185">Reference proteome</keyword>
<dbReference type="Gramene" id="TuG1812S0003287700.01.T01">
    <property type="protein sequence ID" value="TuG1812S0003287700.01.T01"/>
    <property type="gene ID" value="TuG1812S0003287700.01"/>
</dbReference>
<protein>
    <recommendedName>
        <fullName evidence="1">KIB1-4 beta-propeller domain-containing protein</fullName>
    </recommendedName>
</protein>
<name>A0A8R7RC56_TRIUA</name>
<evidence type="ECO:0000313" key="2">
    <source>
        <dbReference type="EnsemblPlants" id="TuG1812S0003287700.01.T01"/>
    </source>
</evidence>
<organism evidence="2 3">
    <name type="scientific">Triticum urartu</name>
    <name type="common">Red wild einkorn</name>
    <name type="synonym">Crithodium urartu</name>
    <dbReference type="NCBI Taxonomy" id="4572"/>
    <lineage>
        <taxon>Eukaryota</taxon>
        <taxon>Viridiplantae</taxon>
        <taxon>Streptophyta</taxon>
        <taxon>Embryophyta</taxon>
        <taxon>Tracheophyta</taxon>
        <taxon>Spermatophyta</taxon>
        <taxon>Magnoliopsida</taxon>
        <taxon>Liliopsida</taxon>
        <taxon>Poales</taxon>
        <taxon>Poaceae</taxon>
        <taxon>BOP clade</taxon>
        <taxon>Pooideae</taxon>
        <taxon>Triticodae</taxon>
        <taxon>Triticeae</taxon>
        <taxon>Triticinae</taxon>
        <taxon>Triticum</taxon>
    </lineage>
</organism>
<reference evidence="3" key="1">
    <citation type="journal article" date="2013" name="Nature">
        <title>Draft genome of the wheat A-genome progenitor Triticum urartu.</title>
        <authorList>
            <person name="Ling H.Q."/>
            <person name="Zhao S."/>
            <person name="Liu D."/>
            <person name="Wang J."/>
            <person name="Sun H."/>
            <person name="Zhang C."/>
            <person name="Fan H."/>
            <person name="Li D."/>
            <person name="Dong L."/>
            <person name="Tao Y."/>
            <person name="Gao C."/>
            <person name="Wu H."/>
            <person name="Li Y."/>
            <person name="Cui Y."/>
            <person name="Guo X."/>
            <person name="Zheng S."/>
            <person name="Wang B."/>
            <person name="Yu K."/>
            <person name="Liang Q."/>
            <person name="Yang W."/>
            <person name="Lou X."/>
            <person name="Chen J."/>
            <person name="Feng M."/>
            <person name="Jian J."/>
            <person name="Zhang X."/>
            <person name="Luo G."/>
            <person name="Jiang Y."/>
            <person name="Liu J."/>
            <person name="Wang Z."/>
            <person name="Sha Y."/>
            <person name="Zhang B."/>
            <person name="Wu H."/>
            <person name="Tang D."/>
            <person name="Shen Q."/>
            <person name="Xue P."/>
            <person name="Zou S."/>
            <person name="Wang X."/>
            <person name="Liu X."/>
            <person name="Wang F."/>
            <person name="Yang Y."/>
            <person name="An X."/>
            <person name="Dong Z."/>
            <person name="Zhang K."/>
            <person name="Zhang X."/>
            <person name="Luo M.C."/>
            <person name="Dvorak J."/>
            <person name="Tong Y."/>
            <person name="Wang J."/>
            <person name="Yang H."/>
            <person name="Li Z."/>
            <person name="Wang D."/>
            <person name="Zhang A."/>
            <person name="Wang J."/>
        </authorList>
    </citation>
    <scope>NUCLEOTIDE SEQUENCE</scope>
    <source>
        <strain evidence="3">cv. G1812</strain>
    </source>
</reference>
<dbReference type="EnsemblPlants" id="TuG1812S0003287700.01.T01">
    <property type="protein sequence ID" value="TuG1812S0003287700.01.T01"/>
    <property type="gene ID" value="TuG1812S0003287700.01"/>
</dbReference>
<dbReference type="AlphaFoldDB" id="A0A8R7RC56"/>
<accession>A0A8R7RC56</accession>
<dbReference type="PANTHER" id="PTHR45560">
    <property type="entry name" value="OS04G0163150 PROTEIN-RELATED"/>
    <property type="match status" value="1"/>
</dbReference>
<dbReference type="Pfam" id="PF03478">
    <property type="entry name" value="Beta-prop_KIB1-4"/>
    <property type="match status" value="1"/>
</dbReference>
<sequence>MGVFLRTPCQWFTVCLKRFMTVRFGGEDSFWGPEGHGARTVTADHMGRFYRKVVLSVSPSRHGSYGTAMMILHRDFGAPAFATAEDAAWKLAPSRDGVEDAIYHDGQFYSVSYSGIVEAWQRDTESGAFTSTAVTPRLDIEEASPCHRKYLAAAPGGRLMVVLKYAQVIKDLHSQDRWTCSFKVHVLGDDGQWK</sequence>
<evidence type="ECO:0000313" key="3">
    <source>
        <dbReference type="Proteomes" id="UP000015106"/>
    </source>
</evidence>
<dbReference type="InterPro" id="IPR005174">
    <property type="entry name" value="KIB1-4_b-propeller"/>
</dbReference>
<reference evidence="2" key="2">
    <citation type="submission" date="2022-06" db="UniProtKB">
        <authorList>
            <consortium name="EnsemblPlants"/>
        </authorList>
    </citation>
    <scope>IDENTIFICATION</scope>
</reference>
<feature type="domain" description="KIB1-4 beta-propeller" evidence="1">
    <location>
        <begin position="48"/>
        <end position="193"/>
    </location>
</feature>
<dbReference type="Proteomes" id="UP000015106">
    <property type="component" value="Unassembled WGS sequence"/>
</dbReference>
<proteinExistence type="predicted"/>
<dbReference type="PANTHER" id="PTHR45560:SF4">
    <property type="entry name" value="OS04G0164500 PROTEIN"/>
    <property type="match status" value="1"/>
</dbReference>